<evidence type="ECO:0000313" key="2">
    <source>
        <dbReference type="Proteomes" id="UP001145114"/>
    </source>
</evidence>
<sequence>MPDGETSDSRDVGEGEGNVVASSITTEVGGFLNPDCTPELAALHDQIQAKEYERHRLQDKLRKEFDAPSLKLASMPALGHYIEVSRRDARKLDGERFRMIQSLKGKARFESKEWTVLLSEIERLRLQLKAEEQKLFEELRDYANLEE</sequence>
<name>A0ACC1HNG5_9FUNG</name>
<gene>
    <name evidence="1" type="ORF">EV182_006430</name>
</gene>
<protein>
    <submittedName>
        <fullName evidence="1">Uncharacterized protein</fullName>
    </submittedName>
</protein>
<comment type="caution">
    <text evidence="1">The sequence shown here is derived from an EMBL/GenBank/DDBJ whole genome shotgun (WGS) entry which is preliminary data.</text>
</comment>
<keyword evidence="2" id="KW-1185">Reference proteome</keyword>
<organism evidence="1 2">
    <name type="scientific">Spiromyces aspiralis</name>
    <dbReference type="NCBI Taxonomy" id="68401"/>
    <lineage>
        <taxon>Eukaryota</taxon>
        <taxon>Fungi</taxon>
        <taxon>Fungi incertae sedis</taxon>
        <taxon>Zoopagomycota</taxon>
        <taxon>Kickxellomycotina</taxon>
        <taxon>Kickxellomycetes</taxon>
        <taxon>Kickxellales</taxon>
        <taxon>Kickxellaceae</taxon>
        <taxon>Spiromyces</taxon>
    </lineage>
</organism>
<reference evidence="1" key="1">
    <citation type="submission" date="2022-06" db="EMBL/GenBank/DDBJ databases">
        <title>Phylogenomic reconstructions and comparative analyses of Kickxellomycotina fungi.</title>
        <authorList>
            <person name="Reynolds N.K."/>
            <person name="Stajich J.E."/>
            <person name="Barry K."/>
            <person name="Grigoriev I.V."/>
            <person name="Crous P."/>
            <person name="Smith M.E."/>
        </authorList>
    </citation>
    <scope>NUCLEOTIDE SEQUENCE</scope>
    <source>
        <strain evidence="1">RSA 2271</strain>
    </source>
</reference>
<evidence type="ECO:0000313" key="1">
    <source>
        <dbReference type="EMBL" id="KAJ1677313.1"/>
    </source>
</evidence>
<dbReference type="Proteomes" id="UP001145114">
    <property type="component" value="Unassembled WGS sequence"/>
</dbReference>
<dbReference type="EMBL" id="JAMZIH010002635">
    <property type="protein sequence ID" value="KAJ1677313.1"/>
    <property type="molecule type" value="Genomic_DNA"/>
</dbReference>
<accession>A0ACC1HNG5</accession>
<proteinExistence type="predicted"/>